<dbReference type="Proteomes" id="UP000507470">
    <property type="component" value="Unassembled WGS sequence"/>
</dbReference>
<evidence type="ECO:0000313" key="4">
    <source>
        <dbReference type="Proteomes" id="UP000507470"/>
    </source>
</evidence>
<dbReference type="Pfam" id="PF08477">
    <property type="entry name" value="Roc"/>
    <property type="match status" value="1"/>
</dbReference>
<evidence type="ECO:0000259" key="2">
    <source>
        <dbReference type="Pfam" id="PF16095"/>
    </source>
</evidence>
<dbReference type="Gene3D" id="1.10.10.10">
    <property type="entry name" value="Winged helix-like DNA-binding domain superfamily/Winged helix DNA-binding domain"/>
    <property type="match status" value="1"/>
</dbReference>
<dbReference type="InterPro" id="IPR036388">
    <property type="entry name" value="WH-like_DNA-bd_sf"/>
</dbReference>
<accession>A0A6J8C837</accession>
<keyword evidence="4" id="KW-1185">Reference proteome</keyword>
<dbReference type="InterPro" id="IPR032171">
    <property type="entry name" value="COR-A"/>
</dbReference>
<dbReference type="Gene3D" id="3.30.70.1390">
    <property type="entry name" value="ROC domain from the Parkinson's disease-associated leucine-rich repeat kinase 2"/>
    <property type="match status" value="1"/>
</dbReference>
<evidence type="ECO:0000313" key="3">
    <source>
        <dbReference type="EMBL" id="CAC5391170.1"/>
    </source>
</evidence>
<protein>
    <recommendedName>
        <fullName evidence="2">COR domain-containing protein</fullName>
    </recommendedName>
</protein>
<gene>
    <name evidence="3" type="ORF">MCOR_26195</name>
</gene>
<keyword evidence="1" id="KW-0677">Repeat</keyword>
<dbReference type="AlphaFoldDB" id="A0A6J8C837"/>
<feature type="domain" description="COR" evidence="2">
    <location>
        <begin position="232"/>
        <end position="392"/>
    </location>
</feature>
<dbReference type="EMBL" id="CACVKT020004667">
    <property type="protein sequence ID" value="CAC5391170.1"/>
    <property type="molecule type" value="Genomic_DNA"/>
</dbReference>
<reference evidence="3 4" key="1">
    <citation type="submission" date="2020-06" db="EMBL/GenBank/DDBJ databases">
        <authorList>
            <person name="Li R."/>
            <person name="Bekaert M."/>
        </authorList>
    </citation>
    <scope>NUCLEOTIDE SEQUENCE [LARGE SCALE GENOMIC DNA]</scope>
    <source>
        <strain evidence="4">wild</strain>
    </source>
</reference>
<dbReference type="Pfam" id="PF16095">
    <property type="entry name" value="COR-A"/>
    <property type="match status" value="1"/>
</dbReference>
<organism evidence="3 4">
    <name type="scientific">Mytilus coruscus</name>
    <name type="common">Sea mussel</name>
    <dbReference type="NCBI Taxonomy" id="42192"/>
    <lineage>
        <taxon>Eukaryota</taxon>
        <taxon>Metazoa</taxon>
        <taxon>Spiralia</taxon>
        <taxon>Lophotrochozoa</taxon>
        <taxon>Mollusca</taxon>
        <taxon>Bivalvia</taxon>
        <taxon>Autobranchia</taxon>
        <taxon>Pteriomorphia</taxon>
        <taxon>Mytilida</taxon>
        <taxon>Mytiloidea</taxon>
        <taxon>Mytilidae</taxon>
        <taxon>Mytilinae</taxon>
        <taxon>Mytilus</taxon>
    </lineage>
</organism>
<evidence type="ECO:0000256" key="1">
    <source>
        <dbReference type="ARBA" id="ARBA00022737"/>
    </source>
</evidence>
<sequence>MAADAQGESSKSLFAKLIVNVPPQIVALVNMIIYDRGFLDKVVLTFATWQEGPFYTDSLQLALLAVATPCKVDERARLCASNGPATCHEGVIVHQINTVIKWWTGNDYQRFSNDIEPLDTTNEIKEVEVRASENNYNEDLRDLGEILKAPLDPEETVQIDLWDFAGDNVYHNTHQAFMSKDAIYLVTFNVSENANEISLEDSRYDTDDSFEDLRSEILEIAQHTRTWDKKVPLKWIHLEKALFEEISSGQFISSINQIRNLAARTSHPITEHKEIESFLLYQHATGTYIYFEDLPEYVVLYPQWLANAFKSIVSANMFQISVSIVKEWEHFRKSGRLRENLLEHLFLKQSTEIKEYKDHILKVMEKLDIIVRPKVMLQSKQVVQESNYFVPCMMLTKDIRNIVCSPSCKSKSSWLCLEYDFLPPPLITCILVTCSRKWSVATLPNDKGGHEPIFYRDFALFHRPDYEDEMLLIAPFKNIIEIQVWKWGEQKRCYHILRQEIDSLLQPPFPDEHFIQNKM</sequence>
<dbReference type="OrthoDB" id="6083051at2759"/>
<proteinExistence type="predicted"/>
<name>A0A6J8C837_MYTCO</name>